<name>A0ABR1K7U4_9PEZI</name>
<organism evidence="1 2">
    <name type="scientific">Phyllosticta citriasiana</name>
    <dbReference type="NCBI Taxonomy" id="595635"/>
    <lineage>
        <taxon>Eukaryota</taxon>
        <taxon>Fungi</taxon>
        <taxon>Dikarya</taxon>
        <taxon>Ascomycota</taxon>
        <taxon>Pezizomycotina</taxon>
        <taxon>Dothideomycetes</taxon>
        <taxon>Dothideomycetes incertae sedis</taxon>
        <taxon>Botryosphaeriales</taxon>
        <taxon>Phyllostictaceae</taxon>
        <taxon>Phyllosticta</taxon>
    </lineage>
</organism>
<proteinExistence type="predicted"/>
<sequence length="118" mass="12734">MSKLSTNNGDSLIRRFNTPSYSYSTRSIEPLATSKALREGNNGGIGGKGSYYLSSIGGKEGDSSVGSKDNGGNSSIAYIVVAYHDIVYLRERGEGKPRAYPLVKRLLVGFFKLEYANA</sequence>
<keyword evidence="2" id="KW-1185">Reference proteome</keyword>
<evidence type="ECO:0000313" key="1">
    <source>
        <dbReference type="EMBL" id="KAK7509383.1"/>
    </source>
</evidence>
<reference evidence="1 2" key="1">
    <citation type="submission" date="2024-04" db="EMBL/GenBank/DDBJ databases">
        <title>Phyllosticta paracitricarpa is synonymous to the EU quarantine fungus P. citricarpa based on phylogenomic analyses.</title>
        <authorList>
            <consortium name="Lawrence Berkeley National Laboratory"/>
            <person name="Van Ingen-Buijs V.A."/>
            <person name="Van Westerhoven A.C."/>
            <person name="Haridas S."/>
            <person name="Skiadas P."/>
            <person name="Martin F."/>
            <person name="Groenewald J.Z."/>
            <person name="Crous P.W."/>
            <person name="Seidl M.F."/>
        </authorList>
    </citation>
    <scope>NUCLEOTIDE SEQUENCE [LARGE SCALE GENOMIC DNA]</scope>
    <source>
        <strain evidence="1 2">CBS 123371</strain>
    </source>
</reference>
<protein>
    <submittedName>
        <fullName evidence="1">Uncharacterized protein</fullName>
    </submittedName>
</protein>
<dbReference type="EMBL" id="JBBPHU010000018">
    <property type="protein sequence ID" value="KAK7509383.1"/>
    <property type="molecule type" value="Genomic_DNA"/>
</dbReference>
<gene>
    <name evidence="1" type="ORF">IWZ03DRAFT_363895</name>
</gene>
<comment type="caution">
    <text evidence="1">The sequence shown here is derived from an EMBL/GenBank/DDBJ whole genome shotgun (WGS) entry which is preliminary data.</text>
</comment>
<evidence type="ECO:0000313" key="2">
    <source>
        <dbReference type="Proteomes" id="UP001363622"/>
    </source>
</evidence>
<accession>A0ABR1K7U4</accession>
<dbReference type="Proteomes" id="UP001363622">
    <property type="component" value="Unassembled WGS sequence"/>
</dbReference>